<dbReference type="VEuPathDB" id="TriTrypDB:C4B63_289g10"/>
<dbReference type="VEuPathDB" id="TriTrypDB:TcCL_Unassigned05405"/>
<dbReference type="VEuPathDB" id="TriTrypDB:TCSYLVIO_002078"/>
<dbReference type="VEuPathDB" id="TriTrypDB:TCDM_11665"/>
<sequence>MWRCCGRLHVALLRGWRPLTVSPTGVAVRLNGAPTAPPCECHAQRHWDCGRKQPRVSFGASGACWPQLGGASGMLHRTGVVMAPHSGISGDGSDAAARNVVGNKQRPQWTMNSSVKDILLERSTLRTDMRLSDFLRNYVGGRAAVDEDSNVTMQVFVRRPNAYVQDQRLLEEVLNLTAYQELKMELEERKILLEAINKLHHERVVSLEQWRDYEGKDTVTLLECEKLNGVLTQLLREERREAEERARREHQERFTLTTTIRGVLFKGRARVMNIKLNDFLTMELEGKGILRANRNVLLKEFFNDPTRYIRGKGVLKEIQKTDAYLSMERAVREEMDLEEVVSKLSDKGVDNVLGWSRAAEGVKAGVRDGIKNSLDAALEELRKPTTTSAAMKLEGYYESVYNARWHHVVEIPDGDKRKKTGTGMETKEGKPKQSWTYRKAGETFEKDDAVRKSGEAPPVLMVLTSDKGWPYSWNMTQDLPKDFFINCEVERVWRIVLDDLTEWFSNFDLTLNSSPVRRLLIGTPGIGKSVAAGSYLLYQLLHCDVEKIQVVVHCFGGRDAYVFDKTAKIVTRYSDEDMCISELRNLRERGMKGYIIYDVAKKGTPPLRHFAPTSGWGMIVVSSPKVTNYDEWAKQAKASRIIVNCPDEMDVKAMCTWMKRNETLEKQAEYWKEVEERMKNVGPIPRHIFDEKIYKEHLGAVDGALEGIKPTDAEKYFTLGGEEKKWYSEDPSHKLVKVVRAKTDEGAEVFLNAPICDDIGSRTADRLAKVMSAKDFLLLILASRAALASKYLEQLGLRAFMYGEFVIELAEELKELRPSEREAQDSVLNLNHQGYPTRTVGLPQMDKVKKKINIEYGVLYIPKVQNFPLVDGLFFVDSPRRTLVGLQMTTAGEHHTIPSTVRLFIERMAEYFEGWVELSRDMSWEIVYIQHENSTMITNWQRCGPVNTKKLSDDEKKIVAFWDRKVHEYQFVLTTDFVKKIRAK</sequence>
<dbReference type="VEuPathDB" id="TriTrypDB:TcG_08833"/>
<dbReference type="InterPro" id="IPR046836">
    <property type="entry name" value="RHS_C"/>
</dbReference>
<dbReference type="VEuPathDB" id="TriTrypDB:TcBrA4_0157080"/>
<dbReference type="VEuPathDB" id="TriTrypDB:TcYC6_0146480"/>
<dbReference type="VEuPathDB" id="TriTrypDB:Tc_MARK_8075"/>
<dbReference type="Proteomes" id="UP000246121">
    <property type="component" value="Unassembled WGS sequence"/>
</dbReference>
<organism evidence="5 6">
    <name type="scientific">Trypanosoma cruzi</name>
    <dbReference type="NCBI Taxonomy" id="5693"/>
    <lineage>
        <taxon>Eukaryota</taxon>
        <taxon>Discoba</taxon>
        <taxon>Euglenozoa</taxon>
        <taxon>Kinetoplastea</taxon>
        <taxon>Metakinetoplastina</taxon>
        <taxon>Trypanosomatida</taxon>
        <taxon>Trypanosomatidae</taxon>
        <taxon>Trypanosoma</taxon>
        <taxon>Schizotrypanum</taxon>
    </lineage>
</organism>
<dbReference type="Pfam" id="PF07999">
    <property type="entry name" value="RHSP"/>
    <property type="match status" value="1"/>
</dbReference>
<dbReference type="VEuPathDB" id="TriTrypDB:Tc_MARK_1760"/>
<dbReference type="VEuPathDB" id="TriTrypDB:TcCLB.506843.40"/>
<dbReference type="PANTHER" id="PTHR33129">
    <property type="entry name" value="PROTEIN KINASE DOMAIN-CONTAINING PROTEIN-RELATED"/>
    <property type="match status" value="1"/>
</dbReference>
<dbReference type="VEuPathDB" id="TriTrypDB:C3747_45g105"/>
<evidence type="ECO:0000259" key="3">
    <source>
        <dbReference type="Pfam" id="PF20445"/>
    </source>
</evidence>
<proteinExistence type="predicted"/>
<dbReference type="VEuPathDB" id="TriTrypDB:TcCL_NonESM09073"/>
<dbReference type="PANTHER" id="PTHR33129:SF3">
    <property type="entry name" value="HOT SPOT (RHS) PROTEIN, PUTATIVE-RELATED"/>
    <property type="match status" value="1"/>
</dbReference>
<dbReference type="Pfam" id="PF24466">
    <property type="entry name" value="DUF7578"/>
    <property type="match status" value="2"/>
</dbReference>
<dbReference type="VEuPathDB" id="TriTrypDB:TcCLB.508325.160"/>
<dbReference type="VEuPathDB" id="TriTrypDB:Tc_MARK_779"/>
<accession>A0A2V2UKQ7</accession>
<feature type="domain" description="Retrotransposon hot spot protein,C-terminal" evidence="2">
    <location>
        <begin position="519"/>
        <end position="816"/>
    </location>
</feature>
<feature type="region of interest" description="Disordered" evidence="1">
    <location>
        <begin position="413"/>
        <end position="433"/>
    </location>
</feature>
<dbReference type="InterPro" id="IPR052980">
    <property type="entry name" value="Crinkler_effector"/>
</dbReference>
<dbReference type="VEuPathDB" id="TriTrypDB:TcCLB.410923.20"/>
<evidence type="ECO:0000256" key="1">
    <source>
        <dbReference type="SAM" id="MobiDB-lite"/>
    </source>
</evidence>
<dbReference type="NCBIfam" id="TIGR01631">
    <property type="entry name" value="Trypano_RHS"/>
    <property type="match status" value="2"/>
</dbReference>
<evidence type="ECO:0000259" key="4">
    <source>
        <dbReference type="Pfam" id="PF24466"/>
    </source>
</evidence>
<gene>
    <name evidence="5" type="ORF">C4B63_289g10</name>
</gene>
<dbReference type="VEuPathDB" id="TriTrypDB:TcG_11901"/>
<protein>
    <submittedName>
        <fullName evidence="5">Putative retrotransposon hot spot (RHS) protein</fullName>
    </submittedName>
</protein>
<feature type="domain" description="DUF7578" evidence="4">
    <location>
        <begin position="126"/>
        <end position="188"/>
    </location>
</feature>
<dbReference type="InterPro" id="IPR006518">
    <property type="entry name" value="Trypano_RHS"/>
</dbReference>
<dbReference type="VEuPathDB" id="TriTrypDB:ECC02_011986"/>
<comment type="caution">
    <text evidence="5">The sequence shown here is derived from an EMBL/GenBank/DDBJ whole genome shotgun (WGS) entry which is preliminary data.</text>
</comment>
<dbReference type="InterPro" id="IPR046835">
    <property type="entry name" value="RHS_N"/>
</dbReference>
<reference evidence="5 6" key="1">
    <citation type="journal article" date="2018" name="Microb. Genom.">
        <title>Expanding an expanded genome: long-read sequencing of Trypanosoma cruzi.</title>
        <authorList>
            <person name="Berna L."/>
            <person name="Rodriguez M."/>
            <person name="Chiribao M.L."/>
            <person name="Parodi-Talice A."/>
            <person name="Pita S."/>
            <person name="Rijo G."/>
            <person name="Alvarez-Valin F."/>
            <person name="Robello C."/>
        </authorList>
    </citation>
    <scope>NUCLEOTIDE SEQUENCE [LARGE SCALE GENOMIC DNA]</scope>
    <source>
        <strain evidence="5 6">Dm28c</strain>
    </source>
</reference>
<dbReference type="InterPro" id="IPR056000">
    <property type="entry name" value="DUF7578"/>
</dbReference>
<dbReference type="EMBL" id="PRFA01000289">
    <property type="protein sequence ID" value="PWU83776.1"/>
    <property type="molecule type" value="Genomic_DNA"/>
</dbReference>
<feature type="domain" description="DUF7578" evidence="4">
    <location>
        <begin position="270"/>
        <end position="334"/>
    </location>
</feature>
<dbReference type="VEuPathDB" id="TriTrypDB:TCDM_11642"/>
<evidence type="ECO:0000259" key="2">
    <source>
        <dbReference type="Pfam" id="PF07999"/>
    </source>
</evidence>
<evidence type="ECO:0000313" key="6">
    <source>
        <dbReference type="Proteomes" id="UP000246121"/>
    </source>
</evidence>
<dbReference type="AlphaFoldDB" id="A0A2V2UKQ7"/>
<evidence type="ECO:0000313" key="5">
    <source>
        <dbReference type="EMBL" id="PWU83776.1"/>
    </source>
</evidence>
<feature type="domain" description="Retrotransposon hot spot protein N-terminal" evidence="3">
    <location>
        <begin position="397"/>
        <end position="505"/>
    </location>
</feature>
<dbReference type="Pfam" id="PF20445">
    <property type="entry name" value="RHS_N"/>
    <property type="match status" value="1"/>
</dbReference>
<dbReference type="VEuPathDB" id="TriTrypDB:BCY84_10119"/>
<name>A0A2V2UKQ7_TRYCR</name>